<evidence type="ECO:0000313" key="4">
    <source>
        <dbReference type="Proteomes" id="UP000269544"/>
    </source>
</evidence>
<keyword evidence="3" id="KW-0378">Hydrolase</keyword>
<gene>
    <name evidence="3" type="primary">dppA</name>
    <name evidence="3" type="ORF">NCTC13079_00304</name>
</gene>
<dbReference type="Gene3D" id="3.40.50.10780">
    <property type="entry name" value="Dipeptide transport protein"/>
    <property type="match status" value="1"/>
</dbReference>
<evidence type="ECO:0000256" key="1">
    <source>
        <dbReference type="PIRSR" id="PIRSR015853-1"/>
    </source>
</evidence>
<feature type="binding site" evidence="2">
    <location>
        <position position="8"/>
    </location>
    <ligand>
        <name>Zn(2+)</name>
        <dbReference type="ChEBI" id="CHEBI:29105"/>
        <label>2</label>
    </ligand>
</feature>
<feature type="binding site" evidence="2">
    <location>
        <position position="137"/>
    </location>
    <ligand>
        <name>Zn(2+)</name>
        <dbReference type="ChEBI" id="CHEBI:29105"/>
        <label>2</label>
    </ligand>
</feature>
<reference evidence="3 4" key="1">
    <citation type="submission" date="2018-12" db="EMBL/GenBank/DDBJ databases">
        <authorList>
            <consortium name="Pathogen Informatics"/>
        </authorList>
    </citation>
    <scope>NUCLEOTIDE SEQUENCE [LARGE SCALE GENOMIC DNA]</scope>
    <source>
        <strain evidence="3 4">NCTC13079</strain>
    </source>
</reference>
<dbReference type="EC" id="3.4.11.-" evidence="3"/>
<evidence type="ECO:0000313" key="3">
    <source>
        <dbReference type="EMBL" id="VEJ34753.1"/>
    </source>
</evidence>
<protein>
    <submittedName>
        <fullName evidence="3">D-aminopeptidase</fullName>
        <ecNumber evidence="3">3.4.11.-</ecNumber>
    </submittedName>
</protein>
<dbReference type="RefSeq" id="WP_126464769.1">
    <property type="nucleotide sequence ID" value="NZ_JAUSWF010000002.1"/>
</dbReference>
<dbReference type="EMBL" id="LR134523">
    <property type="protein sequence ID" value="VEJ34753.1"/>
    <property type="molecule type" value="Genomic_DNA"/>
</dbReference>
<organism evidence="3 4">
    <name type="scientific">Aedoeadaptatus ivorii</name>
    <dbReference type="NCBI Taxonomy" id="54006"/>
    <lineage>
        <taxon>Bacteria</taxon>
        <taxon>Bacillati</taxon>
        <taxon>Bacillota</taxon>
        <taxon>Tissierellia</taxon>
        <taxon>Tissierellales</taxon>
        <taxon>Peptoniphilaceae</taxon>
        <taxon>Aedoeadaptatus</taxon>
    </lineage>
</organism>
<feature type="binding site" evidence="2">
    <location>
        <position position="61"/>
    </location>
    <ligand>
        <name>Zn(2+)</name>
        <dbReference type="ChEBI" id="CHEBI:29105"/>
        <label>2</label>
    </ligand>
</feature>
<dbReference type="OrthoDB" id="9785420at2"/>
<dbReference type="InterPro" id="IPR007035">
    <property type="entry name" value="Peptidase_M55"/>
</dbReference>
<dbReference type="Gene3D" id="3.30.1360.130">
    <property type="entry name" value="Dipeptide transport protein"/>
    <property type="match status" value="1"/>
</dbReference>
<keyword evidence="2" id="KW-0479">Metal-binding</keyword>
<name>A0A448UZZ8_9FIRM</name>
<proteinExistence type="predicted"/>
<feature type="active site" description="Nucleophile" evidence="1">
    <location>
        <position position="119"/>
    </location>
</feature>
<dbReference type="InterPro" id="IPR036177">
    <property type="entry name" value="Peptidase_M55_sf"/>
</dbReference>
<dbReference type="Pfam" id="PF04951">
    <property type="entry name" value="Peptidase_M55"/>
    <property type="match status" value="1"/>
</dbReference>
<accession>A0A448UZZ8</accession>
<keyword evidence="3" id="KW-0031">Aminopeptidase</keyword>
<feature type="binding site" evidence="2">
    <location>
        <position position="107"/>
    </location>
    <ligand>
        <name>Zn(2+)</name>
        <dbReference type="ChEBI" id="CHEBI:29105"/>
        <label>2</label>
    </ligand>
</feature>
<keyword evidence="3" id="KW-0645">Protease</keyword>
<dbReference type="KEGG" id="piv:NCTC13079_00304"/>
<feature type="binding site" evidence="2">
    <location>
        <position position="10"/>
    </location>
    <ligand>
        <name>Zn(2+)</name>
        <dbReference type="ChEBI" id="CHEBI:29105"/>
        <label>1</label>
    </ligand>
</feature>
<dbReference type="SUPFAM" id="SSF63992">
    <property type="entry name" value="Dipeptide transport protein"/>
    <property type="match status" value="1"/>
</dbReference>
<feature type="binding site" evidence="2">
    <location>
        <position position="8"/>
    </location>
    <ligand>
        <name>Zn(2+)</name>
        <dbReference type="ChEBI" id="CHEBI:29105"/>
        <label>1</label>
    </ligand>
</feature>
<dbReference type="PIRSF" id="PIRSF015853">
    <property type="entry name" value="Pep_DppA"/>
    <property type="match status" value="1"/>
</dbReference>
<dbReference type="GO" id="GO:0004177">
    <property type="term" value="F:aminopeptidase activity"/>
    <property type="evidence" value="ECO:0007669"/>
    <property type="project" value="UniProtKB-KW"/>
</dbReference>
<evidence type="ECO:0000256" key="2">
    <source>
        <dbReference type="PIRSR" id="PIRSR015853-2"/>
    </source>
</evidence>
<dbReference type="GO" id="GO:0046872">
    <property type="term" value="F:metal ion binding"/>
    <property type="evidence" value="ECO:0007669"/>
    <property type="project" value="UniProtKB-KW"/>
</dbReference>
<keyword evidence="4" id="KW-1185">Reference proteome</keyword>
<sequence>MKIYISFDMEGIAGVDKFSDEFKQRTRYLAAIDAHFQALIKGIQESPQNDAITAITVADSHGEGKNLDYLALSALDPRIELISGYPRREYMMTGLSDHDLVIFLGYHAGGGQHMANMDHSYSTDFHRVTINGIKCSEAMINTFYAREKDIPVGLVIGDKGLYNQLILEGYMPYVEYVITKESLAHDAVLHRNFQVVETEIRSKVREVLAKDFAEMPRGDLPPPYNLTIEMNSTLHADKAEMIPGIIRLDGYRINASLDTARDLLNMLMALEAICRS</sequence>
<dbReference type="AlphaFoldDB" id="A0A448UZZ8"/>
<dbReference type="InterPro" id="IPR027476">
    <property type="entry name" value="DppA_N"/>
</dbReference>
<dbReference type="Proteomes" id="UP000269544">
    <property type="component" value="Chromosome"/>
</dbReference>
<keyword evidence="2" id="KW-0862">Zinc</keyword>